<reference evidence="5 6" key="1">
    <citation type="submission" date="2018-02" db="EMBL/GenBank/DDBJ databases">
        <title>Bacteriophage NCPPB3778 and a type I-E CRISPR drive the evolution of the US Biological Select Agent, Rathayibacter toxicus.</title>
        <authorList>
            <person name="Davis E.W.II."/>
            <person name="Tabima J.F."/>
            <person name="Weisberg A.J."/>
            <person name="Lopes L.D."/>
            <person name="Wiseman M.S."/>
            <person name="Wiseman M.S."/>
            <person name="Pupko T."/>
            <person name="Belcher M.S."/>
            <person name="Sechler A.J."/>
            <person name="Tancos M.A."/>
            <person name="Schroeder B.K."/>
            <person name="Murray T.D."/>
            <person name="Luster D.G."/>
            <person name="Schneider W.L."/>
            <person name="Rogers E."/>
            <person name="Andreote F.D."/>
            <person name="Grunwald N.J."/>
            <person name="Putnam M.L."/>
            <person name="Chang J.H."/>
        </authorList>
    </citation>
    <scope>NUCLEOTIDE SEQUENCE [LARGE SCALE GENOMIC DNA]</scope>
    <source>
        <strain evidence="5 6">AY1D6</strain>
    </source>
</reference>
<evidence type="ECO:0000256" key="2">
    <source>
        <dbReference type="ARBA" id="ARBA00022840"/>
    </source>
</evidence>
<evidence type="ECO:0000256" key="3">
    <source>
        <dbReference type="SAM" id="MobiDB-lite"/>
    </source>
</evidence>
<sequence length="595" mass="62472">MSPAMRSSRTRCRSPPFCAPPLCWAHRRAVADITHPTIGVINAPEVADAFRQLGFRVLTGDTFRDAATAVSNALNEGAFPVVLAESSGPGVSPWASSTAAKTLLVVLGTRPDLQLLITGGKRLELPATVDDLLPLVGYMASGSVHGAVQIIDQTPAPAPEPLPTAAQPLPLPLPLPRAEPATVPTPAPATVPTPTPTPATVPAAAAPATLAEGEYLAQLFTTAQPTLPTPVLQAAPTPQPAPIPQVAPTPQPAPNPELVAPAWQPELARQYEPTPPYEPAPQTAPVTISTADDEDHIFAAPVIPSGNLHVQRASAGTTGGEVIFVFAGKGGVGKSTTTLMLATTAAEAGKRVIVIDANPGQADVQINMRLKVGAVSTIWDAVRSRDPATAIVTPGIYNAHRPRLAPLGFAVVLGPPAEHASPEHVSAEAYAAVLDYARTQADLVIVDTQTDEAHKTALFERFVIPTMVSGAWTVAIVNDSRAGVDNLLSRLGELARRGVTNARTLVLASMYETFDERTQQGITRKYGQFGTFVGSAGLDSAVRAQMNVGVLLHDSPSIAPAINAILSRVTGDPVFDVRPVEIAKRPWNPFRRVHR</sequence>
<dbReference type="InterPro" id="IPR050625">
    <property type="entry name" value="ParA/MinD_ATPase"/>
</dbReference>
<gene>
    <name evidence="5" type="ORF">C5C40_02880</name>
</gene>
<evidence type="ECO:0000256" key="1">
    <source>
        <dbReference type="ARBA" id="ARBA00022741"/>
    </source>
</evidence>
<dbReference type="PANTHER" id="PTHR43384:SF6">
    <property type="entry name" value="SEPTUM SITE-DETERMINING PROTEIN MIND HOMOLOG, CHLOROPLASTIC"/>
    <property type="match status" value="1"/>
</dbReference>
<keyword evidence="6" id="KW-1185">Reference proteome</keyword>
<evidence type="ECO:0000313" key="6">
    <source>
        <dbReference type="Proteomes" id="UP000239698"/>
    </source>
</evidence>
<keyword evidence="2" id="KW-0067">ATP-binding</keyword>
<protein>
    <recommendedName>
        <fullName evidence="4">CobQ/CobB/MinD/ParA nucleotide binding domain-containing protein</fullName>
    </recommendedName>
</protein>
<dbReference type="Pfam" id="PF01656">
    <property type="entry name" value="CbiA"/>
    <property type="match status" value="1"/>
</dbReference>
<dbReference type="SUPFAM" id="SSF52540">
    <property type="entry name" value="P-loop containing nucleoside triphosphate hydrolases"/>
    <property type="match status" value="1"/>
</dbReference>
<evidence type="ECO:0000313" key="5">
    <source>
        <dbReference type="EMBL" id="PPH79294.1"/>
    </source>
</evidence>
<dbReference type="EMBL" id="PSVT01000003">
    <property type="protein sequence ID" value="PPH79294.1"/>
    <property type="molecule type" value="Genomic_DNA"/>
</dbReference>
<feature type="region of interest" description="Disordered" evidence="3">
    <location>
        <begin position="155"/>
        <end position="194"/>
    </location>
</feature>
<feature type="domain" description="CobQ/CobB/MinD/ParA nucleotide binding" evidence="4">
    <location>
        <begin position="323"/>
        <end position="362"/>
    </location>
</feature>
<dbReference type="InterPro" id="IPR002586">
    <property type="entry name" value="CobQ/CobB/MinD/ParA_Nub-bd_dom"/>
</dbReference>
<dbReference type="Gene3D" id="3.40.50.300">
    <property type="entry name" value="P-loop containing nucleotide triphosphate hydrolases"/>
    <property type="match status" value="1"/>
</dbReference>
<dbReference type="Proteomes" id="UP000239698">
    <property type="component" value="Unassembled WGS sequence"/>
</dbReference>
<name>A0ABX5AF15_RATRA</name>
<comment type="caution">
    <text evidence="5">The sequence shown here is derived from an EMBL/GenBank/DDBJ whole genome shotgun (WGS) entry which is preliminary data.</text>
</comment>
<proteinExistence type="predicted"/>
<accession>A0ABX5AF15</accession>
<dbReference type="PANTHER" id="PTHR43384">
    <property type="entry name" value="SEPTUM SITE-DETERMINING PROTEIN MIND HOMOLOG, CHLOROPLASTIC-RELATED"/>
    <property type="match status" value="1"/>
</dbReference>
<evidence type="ECO:0000259" key="4">
    <source>
        <dbReference type="Pfam" id="PF01656"/>
    </source>
</evidence>
<feature type="compositionally biased region" description="Pro residues" evidence="3">
    <location>
        <begin position="169"/>
        <end position="194"/>
    </location>
</feature>
<keyword evidence="1" id="KW-0547">Nucleotide-binding</keyword>
<dbReference type="InterPro" id="IPR027417">
    <property type="entry name" value="P-loop_NTPase"/>
</dbReference>
<organism evidence="5 6">
    <name type="scientific">Rathayibacter rathayi</name>
    <name type="common">Corynebacterium rathayi</name>
    <dbReference type="NCBI Taxonomy" id="33887"/>
    <lineage>
        <taxon>Bacteria</taxon>
        <taxon>Bacillati</taxon>
        <taxon>Actinomycetota</taxon>
        <taxon>Actinomycetes</taxon>
        <taxon>Micrococcales</taxon>
        <taxon>Microbacteriaceae</taxon>
        <taxon>Rathayibacter</taxon>
    </lineage>
</organism>